<evidence type="ECO:0000313" key="1">
    <source>
        <dbReference type="EMBL" id="URE15133.1"/>
    </source>
</evidence>
<name>A0A9E7GLD2_9LILI</name>
<sequence>MAIGNAQPGVITVRQRRAKITISLLGCLQAPIEKTEKKIADTKVMAILPSRWRYMNPLEVGVTFADPLDEKLAALTDAGVGKLASIWELEEPVELQPKTLDGR</sequence>
<gene>
    <name evidence="1" type="ORF">MUK42_04181</name>
</gene>
<dbReference type="Proteomes" id="UP001055439">
    <property type="component" value="Chromosome 7"/>
</dbReference>
<evidence type="ECO:0000313" key="2">
    <source>
        <dbReference type="Proteomes" id="UP001055439"/>
    </source>
</evidence>
<proteinExistence type="predicted"/>
<protein>
    <submittedName>
        <fullName evidence="1">Uncharacterized protein</fullName>
    </submittedName>
</protein>
<dbReference type="AlphaFoldDB" id="A0A9E7GLD2"/>
<dbReference type="EMBL" id="CP097509">
    <property type="protein sequence ID" value="URE15133.1"/>
    <property type="molecule type" value="Genomic_DNA"/>
</dbReference>
<accession>A0A9E7GLD2</accession>
<organism evidence="1 2">
    <name type="scientific">Musa troglodytarum</name>
    <name type="common">fe'i banana</name>
    <dbReference type="NCBI Taxonomy" id="320322"/>
    <lineage>
        <taxon>Eukaryota</taxon>
        <taxon>Viridiplantae</taxon>
        <taxon>Streptophyta</taxon>
        <taxon>Embryophyta</taxon>
        <taxon>Tracheophyta</taxon>
        <taxon>Spermatophyta</taxon>
        <taxon>Magnoliopsida</taxon>
        <taxon>Liliopsida</taxon>
        <taxon>Zingiberales</taxon>
        <taxon>Musaceae</taxon>
        <taxon>Musa</taxon>
    </lineage>
</organism>
<keyword evidence="2" id="KW-1185">Reference proteome</keyword>
<reference evidence="1" key="1">
    <citation type="submission" date="2022-05" db="EMBL/GenBank/DDBJ databases">
        <title>The Musa troglodytarum L. genome provides insights into the mechanism of non-climacteric behaviour and enrichment of carotenoids.</title>
        <authorList>
            <person name="Wang J."/>
        </authorList>
    </citation>
    <scope>NUCLEOTIDE SEQUENCE</scope>
    <source>
        <tissue evidence="1">Leaf</tissue>
    </source>
</reference>